<dbReference type="AlphaFoldDB" id="A0AAD8AXW0"/>
<feature type="domain" description="EF-hand" evidence="2">
    <location>
        <begin position="86"/>
        <end position="121"/>
    </location>
</feature>
<sequence length="137" mass="16028">MAFAQTVNLKPYNLTATYMFIAIDKDLNGQVDRHEIDLNFLDFDGDRNGRVSRTEYMNYVMLHEPQLNLLHDSLFDLYDVDNDHILDKHDYDNFYALMDGDGNGLVSHFEYVRYWTILLTDLEQLHNFGKSAQALAQ</sequence>
<dbReference type="GO" id="GO:0005509">
    <property type="term" value="F:calcium ion binding"/>
    <property type="evidence" value="ECO:0007669"/>
    <property type="project" value="InterPro"/>
</dbReference>
<dbReference type="GO" id="GO:0016301">
    <property type="term" value="F:kinase activity"/>
    <property type="evidence" value="ECO:0007669"/>
    <property type="project" value="UniProtKB-KW"/>
</dbReference>
<protein>
    <submittedName>
        <fullName evidence="3">Serine/threonine-protein kinase fhkB</fullName>
    </submittedName>
</protein>
<dbReference type="EMBL" id="JASAOG010000197">
    <property type="protein sequence ID" value="KAK0044474.1"/>
    <property type="molecule type" value="Genomic_DNA"/>
</dbReference>
<evidence type="ECO:0000256" key="1">
    <source>
        <dbReference type="ARBA" id="ARBA00022837"/>
    </source>
</evidence>
<reference evidence="3" key="1">
    <citation type="journal article" date="2023" name="PLoS Negl. Trop. Dis.">
        <title>A genome sequence for Biomphalaria pfeifferi, the major vector snail for the human-infecting parasite Schistosoma mansoni.</title>
        <authorList>
            <person name="Bu L."/>
            <person name="Lu L."/>
            <person name="Laidemitt M.R."/>
            <person name="Zhang S.M."/>
            <person name="Mutuku M."/>
            <person name="Mkoji G."/>
            <person name="Steinauer M."/>
            <person name="Loker E.S."/>
        </authorList>
    </citation>
    <scope>NUCLEOTIDE SEQUENCE</scope>
    <source>
        <strain evidence="3">KasaAsao</strain>
    </source>
</reference>
<comment type="caution">
    <text evidence="3">The sequence shown here is derived from an EMBL/GenBank/DDBJ whole genome shotgun (WGS) entry which is preliminary data.</text>
</comment>
<dbReference type="Pfam" id="PF13202">
    <property type="entry name" value="EF-hand_5"/>
    <property type="match status" value="1"/>
</dbReference>
<keyword evidence="3" id="KW-0418">Kinase</keyword>
<organism evidence="3 4">
    <name type="scientific">Biomphalaria pfeifferi</name>
    <name type="common">Bloodfluke planorb</name>
    <name type="synonym">Freshwater snail</name>
    <dbReference type="NCBI Taxonomy" id="112525"/>
    <lineage>
        <taxon>Eukaryota</taxon>
        <taxon>Metazoa</taxon>
        <taxon>Spiralia</taxon>
        <taxon>Lophotrochozoa</taxon>
        <taxon>Mollusca</taxon>
        <taxon>Gastropoda</taxon>
        <taxon>Heterobranchia</taxon>
        <taxon>Euthyneura</taxon>
        <taxon>Panpulmonata</taxon>
        <taxon>Hygrophila</taxon>
        <taxon>Lymnaeoidea</taxon>
        <taxon>Planorbidae</taxon>
        <taxon>Biomphalaria</taxon>
    </lineage>
</organism>
<dbReference type="PROSITE" id="PS00018">
    <property type="entry name" value="EF_HAND_1"/>
    <property type="match status" value="2"/>
</dbReference>
<name>A0AAD8AXW0_BIOPF</name>
<evidence type="ECO:0000313" key="4">
    <source>
        <dbReference type="Proteomes" id="UP001233172"/>
    </source>
</evidence>
<evidence type="ECO:0000259" key="2">
    <source>
        <dbReference type="PROSITE" id="PS50222"/>
    </source>
</evidence>
<evidence type="ECO:0000313" key="3">
    <source>
        <dbReference type="EMBL" id="KAK0044474.1"/>
    </source>
</evidence>
<reference evidence="3" key="2">
    <citation type="submission" date="2023-04" db="EMBL/GenBank/DDBJ databases">
        <authorList>
            <person name="Bu L."/>
            <person name="Lu L."/>
            <person name="Laidemitt M.R."/>
            <person name="Zhang S.M."/>
            <person name="Mutuku M."/>
            <person name="Mkoji G."/>
            <person name="Steinauer M."/>
            <person name="Loker E.S."/>
        </authorList>
    </citation>
    <scope>NUCLEOTIDE SEQUENCE</scope>
    <source>
        <strain evidence="3">KasaAsao</strain>
        <tissue evidence="3">Whole Snail</tissue>
    </source>
</reference>
<dbReference type="InterPro" id="IPR018247">
    <property type="entry name" value="EF_Hand_1_Ca_BS"/>
</dbReference>
<dbReference type="Gene3D" id="1.10.238.10">
    <property type="entry name" value="EF-hand"/>
    <property type="match status" value="1"/>
</dbReference>
<dbReference type="InterPro" id="IPR011992">
    <property type="entry name" value="EF-hand-dom_pair"/>
</dbReference>
<keyword evidence="4" id="KW-1185">Reference proteome</keyword>
<dbReference type="InterPro" id="IPR002048">
    <property type="entry name" value="EF_hand_dom"/>
</dbReference>
<keyword evidence="3" id="KW-0808">Transferase</keyword>
<dbReference type="Proteomes" id="UP001233172">
    <property type="component" value="Unassembled WGS sequence"/>
</dbReference>
<accession>A0AAD8AXW0</accession>
<gene>
    <name evidence="3" type="ORF">Bpfe_026065</name>
</gene>
<dbReference type="PROSITE" id="PS50222">
    <property type="entry name" value="EF_HAND_2"/>
    <property type="match status" value="1"/>
</dbReference>
<proteinExistence type="predicted"/>
<keyword evidence="1" id="KW-0106">Calcium</keyword>
<dbReference type="SUPFAM" id="SSF47473">
    <property type="entry name" value="EF-hand"/>
    <property type="match status" value="1"/>
</dbReference>